<sequence length="170" mass="18759">MLSSYLIAESYGRIRGVVHAVLQDAGAELLTFRPHSEANSIAWLIWHLTRVQDDHLSEIMQEDQLWISGGWADRFALPFDRAATGYGQTAEEVGQLRADASDLGGYFDAVHSRTIAWLPTLAESDYSRVVDTRWTPPVTLAVRLVSVLVDDLQHAGQAAYVSGLAQRAGH</sequence>
<dbReference type="EMBL" id="SOGN01000035">
    <property type="protein sequence ID" value="TFC81149.1"/>
    <property type="molecule type" value="Genomic_DNA"/>
</dbReference>
<dbReference type="Proteomes" id="UP000298433">
    <property type="component" value="Unassembled WGS sequence"/>
</dbReference>
<evidence type="ECO:0000259" key="1">
    <source>
        <dbReference type="Pfam" id="PF12867"/>
    </source>
</evidence>
<dbReference type="RefSeq" id="WP_134369581.1">
    <property type="nucleotide sequence ID" value="NZ_SOGN01000035.1"/>
</dbReference>
<reference evidence="2 3" key="1">
    <citation type="submission" date="2019-03" db="EMBL/GenBank/DDBJ databases">
        <title>Genomics of glacier-inhabiting Cryobacterium strains.</title>
        <authorList>
            <person name="Liu Q."/>
            <person name="Xin Y.-H."/>
        </authorList>
    </citation>
    <scope>NUCLEOTIDE SEQUENCE [LARGE SCALE GENOMIC DNA]</scope>
    <source>
        <strain evidence="2 3">TMT2-48-2</strain>
    </source>
</reference>
<comment type="caution">
    <text evidence="2">The sequence shown here is derived from an EMBL/GenBank/DDBJ whole genome shotgun (WGS) entry which is preliminary data.</text>
</comment>
<accession>A0A4R8XRR7</accession>
<feature type="domain" description="DinB-like" evidence="1">
    <location>
        <begin position="15"/>
        <end position="158"/>
    </location>
</feature>
<dbReference type="NCBIfam" id="NF047843">
    <property type="entry name" value="MST_Rv0443"/>
    <property type="match status" value="1"/>
</dbReference>
<dbReference type="InterPro" id="IPR034660">
    <property type="entry name" value="DinB/YfiT-like"/>
</dbReference>
<dbReference type="SUPFAM" id="SSF109854">
    <property type="entry name" value="DinB/YfiT-like putative metalloenzymes"/>
    <property type="match status" value="1"/>
</dbReference>
<keyword evidence="3" id="KW-1185">Reference proteome</keyword>
<evidence type="ECO:0000313" key="3">
    <source>
        <dbReference type="Proteomes" id="UP000298433"/>
    </source>
</evidence>
<dbReference type="OrthoDB" id="2363925at2"/>
<name>A0A4R8XRR7_9MICO</name>
<gene>
    <name evidence="2" type="ORF">E3T23_06535</name>
</gene>
<proteinExistence type="predicted"/>
<protein>
    <submittedName>
        <fullName evidence="2">DinB family protein</fullName>
    </submittedName>
</protein>
<dbReference type="InterPro" id="IPR024775">
    <property type="entry name" value="DinB-like"/>
</dbReference>
<dbReference type="Gene3D" id="1.20.120.450">
    <property type="entry name" value="dinb family like domain"/>
    <property type="match status" value="1"/>
</dbReference>
<evidence type="ECO:0000313" key="2">
    <source>
        <dbReference type="EMBL" id="TFC81149.1"/>
    </source>
</evidence>
<dbReference type="AlphaFoldDB" id="A0A4R8XRR7"/>
<dbReference type="Pfam" id="PF12867">
    <property type="entry name" value="DinB_2"/>
    <property type="match status" value="1"/>
</dbReference>
<organism evidence="2 3">
    <name type="scientific">Cryobacterium cheniae</name>
    <dbReference type="NCBI Taxonomy" id="1259262"/>
    <lineage>
        <taxon>Bacteria</taxon>
        <taxon>Bacillati</taxon>
        <taxon>Actinomycetota</taxon>
        <taxon>Actinomycetes</taxon>
        <taxon>Micrococcales</taxon>
        <taxon>Microbacteriaceae</taxon>
        <taxon>Cryobacterium</taxon>
    </lineage>
</organism>